<reference evidence="1" key="1">
    <citation type="submission" date="2019-07" db="EMBL/GenBank/DDBJ databases">
        <title>Phylogenomic Reclassification of ATCC Bacillus Strains and Various Taxa within the Genus Bacillus.</title>
        <authorList>
            <person name="Riojas M.A."/>
            <person name="Frank A.M."/>
            <person name="Fenn S.L."/>
            <person name="King S.P."/>
            <person name="Brower S.M."/>
            <person name="Hazbon M.H."/>
        </authorList>
    </citation>
    <scope>NUCLEOTIDE SEQUENCE</scope>
    <source>
        <strain evidence="1">NR-12239</strain>
    </source>
</reference>
<proteinExistence type="predicted"/>
<evidence type="ECO:0000313" key="2">
    <source>
        <dbReference type="Proteomes" id="UP001248134"/>
    </source>
</evidence>
<accession>A0AAJ1Z0R6</accession>
<dbReference type="EMBL" id="VLYX01000030">
    <property type="protein sequence ID" value="MDR4328364.1"/>
    <property type="molecule type" value="Genomic_DNA"/>
</dbReference>
<gene>
    <name evidence="1" type="ORF">FOS08_21330</name>
</gene>
<dbReference type="RefSeq" id="WP_098604341.1">
    <property type="nucleotide sequence ID" value="NZ_JARMDG010000039.1"/>
</dbReference>
<dbReference type="AlphaFoldDB" id="A0AAJ1Z0R6"/>
<dbReference type="Proteomes" id="UP001248134">
    <property type="component" value="Unassembled WGS sequence"/>
</dbReference>
<name>A0AAJ1Z0R6_9BACI</name>
<sequence>MSEKKIMGDEWNKNFIRGIFINKSRIIKCINVILTTEDVVFDDVCMIATYSTYDDGDSERCEMDEVVLSMGFPGYPEEISCLKYKEFFKLIEYGLEEKISRFKELEKEEILKELEKARSGFESIFWTRES</sequence>
<evidence type="ECO:0000313" key="1">
    <source>
        <dbReference type="EMBL" id="MDR4328364.1"/>
    </source>
</evidence>
<comment type="caution">
    <text evidence="1">The sequence shown here is derived from an EMBL/GenBank/DDBJ whole genome shotgun (WGS) entry which is preliminary data.</text>
</comment>
<organism evidence="1 2">
    <name type="scientific">Bacillus pseudomycoides</name>
    <dbReference type="NCBI Taxonomy" id="64104"/>
    <lineage>
        <taxon>Bacteria</taxon>
        <taxon>Bacillati</taxon>
        <taxon>Bacillota</taxon>
        <taxon>Bacilli</taxon>
        <taxon>Bacillales</taxon>
        <taxon>Bacillaceae</taxon>
        <taxon>Bacillus</taxon>
        <taxon>Bacillus cereus group</taxon>
    </lineage>
</organism>
<protein>
    <submittedName>
        <fullName evidence="1">Uncharacterized protein</fullName>
    </submittedName>
</protein>